<keyword evidence="2" id="KW-1185">Reference proteome</keyword>
<sequence length="92" mass="10575">MLHIVSPPARRAFDELQPVGARALVGVEHHQFVVARQLRQKRVHLQLPEPAAEHLVRLGVERSRNRPDVELRDCSLRFPGRTEQRFAVQKNG</sequence>
<protein>
    <submittedName>
        <fullName evidence="1">Uncharacterized protein</fullName>
    </submittedName>
</protein>
<organism evidence="1 2">
    <name type="scientific">Amycolatopsis heterodermiae</name>
    <dbReference type="NCBI Taxonomy" id="3110235"/>
    <lineage>
        <taxon>Bacteria</taxon>
        <taxon>Bacillati</taxon>
        <taxon>Actinomycetota</taxon>
        <taxon>Actinomycetes</taxon>
        <taxon>Pseudonocardiales</taxon>
        <taxon>Pseudonocardiaceae</taxon>
        <taxon>Amycolatopsis</taxon>
    </lineage>
</organism>
<proteinExistence type="predicted"/>
<evidence type="ECO:0000313" key="1">
    <source>
        <dbReference type="EMBL" id="MEA5363537.1"/>
    </source>
</evidence>
<dbReference type="EMBL" id="JAYFSI010000007">
    <property type="protein sequence ID" value="MEA5363537.1"/>
    <property type="molecule type" value="Genomic_DNA"/>
</dbReference>
<name>A0ABU5RBA7_9PSEU</name>
<accession>A0ABU5RBA7</accession>
<comment type="caution">
    <text evidence="1">The sequence shown here is derived from an EMBL/GenBank/DDBJ whole genome shotgun (WGS) entry which is preliminary data.</text>
</comment>
<dbReference type="RefSeq" id="WP_323331288.1">
    <property type="nucleotide sequence ID" value="NZ_JAYFSI010000007.1"/>
</dbReference>
<gene>
    <name evidence="1" type="ORF">VA596_28675</name>
</gene>
<dbReference type="Proteomes" id="UP001304298">
    <property type="component" value="Unassembled WGS sequence"/>
</dbReference>
<reference evidence="1 2" key="1">
    <citation type="submission" date="2023-12" db="EMBL/GenBank/DDBJ databases">
        <title>Amycolatopsis sp. V23-08.</title>
        <authorList>
            <person name="Somphong A."/>
        </authorList>
    </citation>
    <scope>NUCLEOTIDE SEQUENCE [LARGE SCALE GENOMIC DNA]</scope>
    <source>
        <strain evidence="1 2">V23-08</strain>
    </source>
</reference>
<evidence type="ECO:0000313" key="2">
    <source>
        <dbReference type="Proteomes" id="UP001304298"/>
    </source>
</evidence>